<comment type="caution">
    <text evidence="1">The sequence shown here is derived from an EMBL/GenBank/DDBJ whole genome shotgun (WGS) entry which is preliminary data.</text>
</comment>
<dbReference type="Proteomes" id="UP001165064">
    <property type="component" value="Unassembled WGS sequence"/>
</dbReference>
<proteinExistence type="predicted"/>
<reference evidence="1" key="1">
    <citation type="submission" date="2023-04" db="EMBL/GenBank/DDBJ databases">
        <title>Ambrosiozyma monospora NBRC 10751.</title>
        <authorList>
            <person name="Ichikawa N."/>
            <person name="Sato H."/>
            <person name="Tonouchi N."/>
        </authorList>
    </citation>
    <scope>NUCLEOTIDE SEQUENCE</scope>
    <source>
        <strain evidence="1">NBRC 10751</strain>
    </source>
</reference>
<accession>A0ACB5SWI7</accession>
<gene>
    <name evidence="1" type="ORF">Amon02_000209900</name>
</gene>
<evidence type="ECO:0000313" key="2">
    <source>
        <dbReference type="Proteomes" id="UP001165064"/>
    </source>
</evidence>
<organism evidence="1 2">
    <name type="scientific">Ambrosiozyma monospora</name>
    <name type="common">Yeast</name>
    <name type="synonym">Endomycopsis monosporus</name>
    <dbReference type="NCBI Taxonomy" id="43982"/>
    <lineage>
        <taxon>Eukaryota</taxon>
        <taxon>Fungi</taxon>
        <taxon>Dikarya</taxon>
        <taxon>Ascomycota</taxon>
        <taxon>Saccharomycotina</taxon>
        <taxon>Pichiomycetes</taxon>
        <taxon>Pichiales</taxon>
        <taxon>Pichiaceae</taxon>
        <taxon>Ambrosiozyma</taxon>
    </lineage>
</organism>
<name>A0ACB5SWI7_AMBMO</name>
<dbReference type="EMBL" id="BSXS01001159">
    <property type="protein sequence ID" value="GME75280.1"/>
    <property type="molecule type" value="Genomic_DNA"/>
</dbReference>
<protein>
    <submittedName>
        <fullName evidence="1">Unnamed protein product</fullName>
    </submittedName>
</protein>
<evidence type="ECO:0000313" key="1">
    <source>
        <dbReference type="EMBL" id="GME75280.1"/>
    </source>
</evidence>
<keyword evidence="2" id="KW-1185">Reference proteome</keyword>
<sequence length="152" mass="17769">MERVGPRRAVKALQKKIDNVFKVPEYRVSTVYMTRTTLLFSQKWWPYIDVSKYDVGDAFIVSRFGNEYWDNHGKPFKLNEPKLIIDTINEANFKGLKGLKMNHGFEFFSTLKTLVIFGALGFVALKLVKRYKRTNKVSLLPVHHNRLPFKKS</sequence>